<protein>
    <recommendedName>
        <fullName evidence="5">Oxidoreductase, short chain dehydrogenase/reductase family protein</fullName>
    </recommendedName>
</protein>
<evidence type="ECO:0008006" key="5">
    <source>
        <dbReference type="Google" id="ProtNLM"/>
    </source>
</evidence>
<evidence type="ECO:0000313" key="3">
    <source>
        <dbReference type="EMBL" id="KAK6733872.1"/>
    </source>
</evidence>
<keyword evidence="4" id="KW-1185">Reference proteome</keyword>
<evidence type="ECO:0000256" key="2">
    <source>
        <dbReference type="RuleBase" id="RU000363"/>
    </source>
</evidence>
<evidence type="ECO:0000313" key="4">
    <source>
        <dbReference type="Proteomes" id="UP001303046"/>
    </source>
</evidence>
<keyword evidence="1" id="KW-0560">Oxidoreductase</keyword>
<dbReference type="PANTHER" id="PTHR44115:SF4">
    <property type="entry name" value="OXIDOREDUCTASE"/>
    <property type="match status" value="1"/>
</dbReference>
<evidence type="ECO:0000256" key="1">
    <source>
        <dbReference type="ARBA" id="ARBA00023002"/>
    </source>
</evidence>
<comment type="caution">
    <text evidence="3">The sequence shown here is derived from an EMBL/GenBank/DDBJ whole genome shotgun (WGS) entry which is preliminary data.</text>
</comment>
<dbReference type="InterPro" id="IPR002347">
    <property type="entry name" value="SDR_fam"/>
</dbReference>
<dbReference type="PANTHER" id="PTHR44115">
    <property type="entry name" value="PROTEIN CBG09704"/>
    <property type="match status" value="1"/>
</dbReference>
<dbReference type="InterPro" id="IPR036291">
    <property type="entry name" value="NAD(P)-bd_dom_sf"/>
</dbReference>
<dbReference type="PROSITE" id="PS00061">
    <property type="entry name" value="ADH_SHORT"/>
    <property type="match status" value="1"/>
</dbReference>
<dbReference type="SUPFAM" id="SSF51735">
    <property type="entry name" value="NAD(P)-binding Rossmann-fold domains"/>
    <property type="match status" value="1"/>
</dbReference>
<gene>
    <name evidence="3" type="primary">Necator_chrII.g5356</name>
    <name evidence="3" type="ORF">RB195_017563</name>
</gene>
<dbReference type="InterPro" id="IPR020904">
    <property type="entry name" value="Sc_DH/Rdtase_CS"/>
</dbReference>
<dbReference type="PRINTS" id="PR00081">
    <property type="entry name" value="GDHRDH"/>
</dbReference>
<reference evidence="3 4" key="1">
    <citation type="submission" date="2023-08" db="EMBL/GenBank/DDBJ databases">
        <title>A Necator americanus chromosomal reference genome.</title>
        <authorList>
            <person name="Ilik V."/>
            <person name="Petrzelkova K.J."/>
            <person name="Pardy F."/>
            <person name="Fuh T."/>
            <person name="Niatou-Singa F.S."/>
            <person name="Gouil Q."/>
            <person name="Baker L."/>
            <person name="Ritchie M.E."/>
            <person name="Jex A.R."/>
            <person name="Gazzola D."/>
            <person name="Li H."/>
            <person name="Toshio Fujiwara R."/>
            <person name="Zhan B."/>
            <person name="Aroian R.V."/>
            <person name="Pafco B."/>
            <person name="Schwarz E.M."/>
        </authorList>
    </citation>
    <scope>NUCLEOTIDE SEQUENCE [LARGE SCALE GENOMIC DNA]</scope>
    <source>
        <strain evidence="3 4">Aroian</strain>
        <tissue evidence="3">Whole animal</tissue>
    </source>
</reference>
<organism evidence="3 4">
    <name type="scientific">Necator americanus</name>
    <name type="common">Human hookworm</name>
    <dbReference type="NCBI Taxonomy" id="51031"/>
    <lineage>
        <taxon>Eukaryota</taxon>
        <taxon>Metazoa</taxon>
        <taxon>Ecdysozoa</taxon>
        <taxon>Nematoda</taxon>
        <taxon>Chromadorea</taxon>
        <taxon>Rhabditida</taxon>
        <taxon>Rhabditina</taxon>
        <taxon>Rhabditomorpha</taxon>
        <taxon>Strongyloidea</taxon>
        <taxon>Ancylostomatidae</taxon>
        <taxon>Bunostominae</taxon>
        <taxon>Necator</taxon>
    </lineage>
</organism>
<dbReference type="PRINTS" id="PR00080">
    <property type="entry name" value="SDRFAMILY"/>
</dbReference>
<name>A0ABR1C855_NECAM</name>
<sequence>MVDDSDFTWYLPRGVEVDLLGQCLSPPPTNRLATMNGVVTLKQSLTMNHADVKPFNNVLALGTTIDLMETKEVMVQGGTPEENIVMIKGDLRNADVQKNLVEATVKKFGGIDILVNNAGGGGIDNSSKQGLDQELDNYDYILELNTRSVVALCKLALPYLVERQGEIIMVSSICGLAQGCPSLPYYSMSKGALDQLMRALAVEYIGKGVRVNSVK</sequence>
<accession>A0ABR1C855</accession>
<dbReference type="Pfam" id="PF00106">
    <property type="entry name" value="adh_short"/>
    <property type="match status" value="1"/>
</dbReference>
<dbReference type="Proteomes" id="UP001303046">
    <property type="component" value="Unassembled WGS sequence"/>
</dbReference>
<proteinExistence type="inferred from homology"/>
<dbReference type="Gene3D" id="3.40.50.720">
    <property type="entry name" value="NAD(P)-binding Rossmann-like Domain"/>
    <property type="match status" value="1"/>
</dbReference>
<dbReference type="EMBL" id="JAVFWL010000002">
    <property type="protein sequence ID" value="KAK6733872.1"/>
    <property type="molecule type" value="Genomic_DNA"/>
</dbReference>
<comment type="similarity">
    <text evidence="2">Belongs to the short-chain dehydrogenases/reductases (SDR) family.</text>
</comment>